<dbReference type="Gene3D" id="3.30.200.20">
    <property type="entry name" value="Phosphorylase Kinase, domain 1"/>
    <property type="match status" value="1"/>
</dbReference>
<evidence type="ECO:0000256" key="4">
    <source>
        <dbReference type="ARBA" id="ARBA00022777"/>
    </source>
</evidence>
<dbReference type="OrthoDB" id="9762169at2"/>
<dbReference type="InterPro" id="IPR000719">
    <property type="entry name" value="Prot_kinase_dom"/>
</dbReference>
<comment type="caution">
    <text evidence="7">The sequence shown here is derived from an EMBL/GenBank/DDBJ whole genome shotgun (WGS) entry which is preliminary data.</text>
</comment>
<evidence type="ECO:0000313" key="7">
    <source>
        <dbReference type="EMBL" id="THG29098.1"/>
    </source>
</evidence>
<sequence length="313" mass="33754">MMQESLIGDRYQLTAPIARGAMSAVYSAHDRVLDREVAIKFLIGDGSGDASDRAEREMRLGASVDHPGLVEMLDAGYAAWRGSRIRFLVLERLNAPSLQQLLQTAPPSAALIAEIGEQVADALACLHQRGVLHLDVKPANIMVERVPTLRYSRRVRLIDFGLAERIDGIPHRPTPTAIATAGYLSPEHVAGIPLTGASDVYSLGLVLLRCLTGHDEYEGTAADAALARLSRDPRVPLDVPEGFASILSAMTDRTPASRPRAEDVADAFSVLRPVDSRARVDGRRRAPSPMTRLRSLMRGTRSAGASSSLPIAV</sequence>
<feature type="domain" description="Protein kinase" evidence="6">
    <location>
        <begin position="11"/>
        <end position="271"/>
    </location>
</feature>
<keyword evidence="7" id="KW-0723">Serine/threonine-protein kinase</keyword>
<name>A0A4S4FGI4_9MICO</name>
<keyword evidence="5" id="KW-0067">ATP-binding</keyword>
<evidence type="ECO:0000259" key="6">
    <source>
        <dbReference type="PROSITE" id="PS50011"/>
    </source>
</evidence>
<dbReference type="InterPro" id="IPR008271">
    <property type="entry name" value="Ser/Thr_kinase_AS"/>
</dbReference>
<dbReference type="Gene3D" id="1.10.510.10">
    <property type="entry name" value="Transferase(Phosphotransferase) domain 1"/>
    <property type="match status" value="1"/>
</dbReference>
<dbReference type="PROSITE" id="PS50011">
    <property type="entry name" value="PROTEIN_KINASE_DOM"/>
    <property type="match status" value="1"/>
</dbReference>
<dbReference type="RefSeq" id="WP_136425487.1">
    <property type="nucleotide sequence ID" value="NZ_SSSN01000015.1"/>
</dbReference>
<dbReference type="PANTHER" id="PTHR43671:SF13">
    <property type="entry name" value="SERINE_THREONINE-PROTEIN KINASE NEK2"/>
    <property type="match status" value="1"/>
</dbReference>
<keyword evidence="3" id="KW-0547">Nucleotide-binding</keyword>
<dbReference type="SUPFAM" id="SSF56112">
    <property type="entry name" value="Protein kinase-like (PK-like)"/>
    <property type="match status" value="1"/>
</dbReference>
<dbReference type="Pfam" id="PF00069">
    <property type="entry name" value="Pkinase"/>
    <property type="match status" value="1"/>
</dbReference>
<evidence type="ECO:0000256" key="5">
    <source>
        <dbReference type="ARBA" id="ARBA00022840"/>
    </source>
</evidence>
<dbReference type="PANTHER" id="PTHR43671">
    <property type="entry name" value="SERINE/THREONINE-PROTEIN KINASE NEK"/>
    <property type="match status" value="1"/>
</dbReference>
<gene>
    <name evidence="7" type="ORF">E6C70_15905</name>
</gene>
<proteinExistence type="predicted"/>
<accession>A0A4S4FGI4</accession>
<dbReference type="InterPro" id="IPR011009">
    <property type="entry name" value="Kinase-like_dom_sf"/>
</dbReference>
<evidence type="ECO:0000313" key="8">
    <source>
        <dbReference type="Proteomes" id="UP000307380"/>
    </source>
</evidence>
<dbReference type="Proteomes" id="UP000307380">
    <property type="component" value="Unassembled WGS sequence"/>
</dbReference>
<protein>
    <recommendedName>
        <fullName evidence="1">non-specific serine/threonine protein kinase</fullName>
        <ecNumber evidence="1">2.7.11.1</ecNumber>
    </recommendedName>
</protein>
<dbReference type="AlphaFoldDB" id="A0A4S4FGI4"/>
<dbReference type="InterPro" id="IPR050660">
    <property type="entry name" value="NEK_Ser/Thr_kinase"/>
</dbReference>
<dbReference type="GO" id="GO:0004674">
    <property type="term" value="F:protein serine/threonine kinase activity"/>
    <property type="evidence" value="ECO:0007669"/>
    <property type="project" value="UniProtKB-KW"/>
</dbReference>
<dbReference type="GO" id="GO:0005524">
    <property type="term" value="F:ATP binding"/>
    <property type="evidence" value="ECO:0007669"/>
    <property type="project" value="UniProtKB-KW"/>
</dbReference>
<reference evidence="7 8" key="1">
    <citation type="submission" date="2019-04" db="EMBL/GenBank/DDBJ databases">
        <authorList>
            <person name="Jiang L."/>
        </authorList>
    </citation>
    <scope>NUCLEOTIDE SEQUENCE [LARGE SCALE GENOMIC DNA]</scope>
    <source>
        <strain evidence="7 8">YIM 131861</strain>
    </source>
</reference>
<organism evidence="7 8">
    <name type="scientific">Orlajensenia flava</name>
    <dbReference type="NCBI Taxonomy" id="2565934"/>
    <lineage>
        <taxon>Bacteria</taxon>
        <taxon>Bacillati</taxon>
        <taxon>Actinomycetota</taxon>
        <taxon>Actinomycetes</taxon>
        <taxon>Micrococcales</taxon>
        <taxon>Microbacteriaceae</taxon>
        <taxon>Orlajensenia</taxon>
    </lineage>
</organism>
<keyword evidence="2" id="KW-0808">Transferase</keyword>
<dbReference type="EMBL" id="SSSN01000015">
    <property type="protein sequence ID" value="THG29098.1"/>
    <property type="molecule type" value="Genomic_DNA"/>
</dbReference>
<keyword evidence="8" id="KW-1185">Reference proteome</keyword>
<evidence type="ECO:0000256" key="3">
    <source>
        <dbReference type="ARBA" id="ARBA00022741"/>
    </source>
</evidence>
<dbReference type="SMART" id="SM00220">
    <property type="entry name" value="S_TKc"/>
    <property type="match status" value="1"/>
</dbReference>
<keyword evidence="4 7" id="KW-0418">Kinase</keyword>
<dbReference type="PROSITE" id="PS00108">
    <property type="entry name" value="PROTEIN_KINASE_ST"/>
    <property type="match status" value="1"/>
</dbReference>
<dbReference type="CDD" id="cd14014">
    <property type="entry name" value="STKc_PknB_like"/>
    <property type="match status" value="1"/>
</dbReference>
<evidence type="ECO:0000256" key="1">
    <source>
        <dbReference type="ARBA" id="ARBA00012513"/>
    </source>
</evidence>
<evidence type="ECO:0000256" key="2">
    <source>
        <dbReference type="ARBA" id="ARBA00022679"/>
    </source>
</evidence>
<dbReference type="EC" id="2.7.11.1" evidence="1"/>